<dbReference type="Proteomes" id="UP001153636">
    <property type="component" value="Chromosome 11"/>
</dbReference>
<evidence type="ECO:0000259" key="5">
    <source>
        <dbReference type="PROSITE" id="PS50404"/>
    </source>
</evidence>
<dbReference type="InterPro" id="IPR036282">
    <property type="entry name" value="Glutathione-S-Trfase_C_sf"/>
</dbReference>
<reference evidence="7" key="1">
    <citation type="submission" date="2022-01" db="EMBL/GenBank/DDBJ databases">
        <authorList>
            <person name="King R."/>
        </authorList>
    </citation>
    <scope>NUCLEOTIDE SEQUENCE</scope>
</reference>
<keyword evidence="2" id="KW-0808">Transferase</keyword>
<dbReference type="Pfam" id="PF02798">
    <property type="entry name" value="GST_N"/>
    <property type="match status" value="1"/>
</dbReference>
<evidence type="ECO:0000256" key="3">
    <source>
        <dbReference type="ARBA" id="ARBA00038317"/>
    </source>
</evidence>
<comment type="similarity">
    <text evidence="3">Belongs to the GST superfamily. Sigma family.</text>
</comment>
<comment type="catalytic activity">
    <reaction evidence="4">
        <text>RX + glutathione = an S-substituted glutathione + a halide anion + H(+)</text>
        <dbReference type="Rhea" id="RHEA:16437"/>
        <dbReference type="ChEBI" id="CHEBI:15378"/>
        <dbReference type="ChEBI" id="CHEBI:16042"/>
        <dbReference type="ChEBI" id="CHEBI:17792"/>
        <dbReference type="ChEBI" id="CHEBI:57925"/>
        <dbReference type="ChEBI" id="CHEBI:90779"/>
        <dbReference type="EC" id="2.5.1.18"/>
    </reaction>
</comment>
<evidence type="ECO:0000256" key="4">
    <source>
        <dbReference type="ARBA" id="ARBA00047960"/>
    </source>
</evidence>
<dbReference type="InterPro" id="IPR050213">
    <property type="entry name" value="GST_superfamily"/>
</dbReference>
<evidence type="ECO:0000313" key="8">
    <source>
        <dbReference type="Proteomes" id="UP001153636"/>
    </source>
</evidence>
<dbReference type="PROSITE" id="PS50404">
    <property type="entry name" value="GST_NTER"/>
    <property type="match status" value="1"/>
</dbReference>
<dbReference type="PANTHER" id="PTHR11571">
    <property type="entry name" value="GLUTATHIONE S-TRANSFERASE"/>
    <property type="match status" value="1"/>
</dbReference>
<dbReference type="GO" id="GO:0006749">
    <property type="term" value="P:glutathione metabolic process"/>
    <property type="evidence" value="ECO:0007669"/>
    <property type="project" value="TreeGrafter"/>
</dbReference>
<dbReference type="SFLD" id="SFLDS00019">
    <property type="entry name" value="Glutathione_Transferase_(cytos"/>
    <property type="match status" value="1"/>
</dbReference>
<evidence type="ECO:0000256" key="1">
    <source>
        <dbReference type="ARBA" id="ARBA00012452"/>
    </source>
</evidence>
<protein>
    <recommendedName>
        <fullName evidence="1">glutathione transferase</fullName>
        <ecNumber evidence="1">2.5.1.18</ecNumber>
    </recommendedName>
</protein>
<dbReference type="GO" id="GO:0004364">
    <property type="term" value="F:glutathione transferase activity"/>
    <property type="evidence" value="ECO:0007669"/>
    <property type="project" value="UniProtKB-EC"/>
</dbReference>
<feature type="domain" description="GST C-terminal" evidence="6">
    <location>
        <begin position="82"/>
        <end position="203"/>
    </location>
</feature>
<dbReference type="PROSITE" id="PS50405">
    <property type="entry name" value="GST_CTER"/>
    <property type="match status" value="1"/>
</dbReference>
<feature type="domain" description="GST N-terminal" evidence="5">
    <location>
        <begin position="3"/>
        <end position="80"/>
    </location>
</feature>
<dbReference type="FunFam" id="3.40.30.10:FF:000035">
    <property type="entry name" value="hematopoietic prostaglandin D synthase"/>
    <property type="match status" value="1"/>
</dbReference>
<dbReference type="GO" id="GO:0004602">
    <property type="term" value="F:glutathione peroxidase activity"/>
    <property type="evidence" value="ECO:0007669"/>
    <property type="project" value="UniProtKB-ARBA"/>
</dbReference>
<dbReference type="InterPro" id="IPR010987">
    <property type="entry name" value="Glutathione-S-Trfase_C-like"/>
</dbReference>
<dbReference type="CDD" id="cd03039">
    <property type="entry name" value="GST_N_Sigma_like"/>
    <property type="match status" value="1"/>
</dbReference>
<dbReference type="AlphaFoldDB" id="A0A9P0CJN4"/>
<sequence>MAPSYKLIYFNFTGRGEPIRMLLTYGGIPFEDIRFEVDEWPKIKPTTPLGQVPILEIDGKSYTQTIPLCRYLGRLLKIDGKDMVEDLAIESAVEMIWDMLKTAYESKFEPQEERQKQLLDKLHGQMTVLLAKLEEDTKKNGYIAINRISWADLIFLCGYEDLENILAGENTFVKYPNLLKLKKKLLENKNIREYLQKRPANPLMTAYSLKNDL</sequence>
<keyword evidence="8" id="KW-1185">Reference proteome</keyword>
<dbReference type="InterPro" id="IPR004045">
    <property type="entry name" value="Glutathione_S-Trfase_N"/>
</dbReference>
<dbReference type="Gene3D" id="1.20.1050.130">
    <property type="match status" value="1"/>
</dbReference>
<evidence type="ECO:0000256" key="2">
    <source>
        <dbReference type="ARBA" id="ARBA00022679"/>
    </source>
</evidence>
<dbReference type="SUPFAM" id="SSF52833">
    <property type="entry name" value="Thioredoxin-like"/>
    <property type="match status" value="1"/>
</dbReference>
<dbReference type="SFLD" id="SFLDG01205">
    <property type="entry name" value="AMPS.1"/>
    <property type="match status" value="1"/>
</dbReference>
<accession>A0A9P0CJN4</accession>
<evidence type="ECO:0000313" key="7">
    <source>
        <dbReference type="EMBL" id="CAH1101308.1"/>
    </source>
</evidence>
<dbReference type="EMBL" id="OV651823">
    <property type="protein sequence ID" value="CAH1101308.1"/>
    <property type="molecule type" value="Genomic_DNA"/>
</dbReference>
<dbReference type="InterPro" id="IPR004046">
    <property type="entry name" value="GST_C"/>
</dbReference>
<proteinExistence type="inferred from homology"/>
<gene>
    <name evidence="7" type="ORF">PSYICH_LOCUS2885</name>
</gene>
<dbReference type="Pfam" id="PF14497">
    <property type="entry name" value="GST_C_3"/>
    <property type="match status" value="1"/>
</dbReference>
<dbReference type="SFLD" id="SFLDG00363">
    <property type="entry name" value="AMPS_(cytGST):_Alpha-__Mu-__Pi"/>
    <property type="match status" value="1"/>
</dbReference>
<evidence type="ECO:0000259" key="6">
    <source>
        <dbReference type="PROSITE" id="PS50405"/>
    </source>
</evidence>
<dbReference type="OrthoDB" id="414243at2759"/>
<organism evidence="7 8">
    <name type="scientific">Psylliodes chrysocephalus</name>
    <dbReference type="NCBI Taxonomy" id="3402493"/>
    <lineage>
        <taxon>Eukaryota</taxon>
        <taxon>Metazoa</taxon>
        <taxon>Ecdysozoa</taxon>
        <taxon>Arthropoda</taxon>
        <taxon>Hexapoda</taxon>
        <taxon>Insecta</taxon>
        <taxon>Pterygota</taxon>
        <taxon>Neoptera</taxon>
        <taxon>Endopterygota</taxon>
        <taxon>Coleoptera</taxon>
        <taxon>Polyphaga</taxon>
        <taxon>Cucujiformia</taxon>
        <taxon>Chrysomeloidea</taxon>
        <taxon>Chrysomelidae</taxon>
        <taxon>Galerucinae</taxon>
        <taxon>Alticini</taxon>
        <taxon>Psylliodes</taxon>
    </lineage>
</organism>
<dbReference type="InterPro" id="IPR040079">
    <property type="entry name" value="Glutathione_S-Trfase"/>
</dbReference>
<dbReference type="InterPro" id="IPR036249">
    <property type="entry name" value="Thioredoxin-like_sf"/>
</dbReference>
<dbReference type="EC" id="2.5.1.18" evidence="1"/>
<dbReference type="PANTHER" id="PTHR11571:SF224">
    <property type="entry name" value="HEMATOPOIETIC PROSTAGLANDIN D SYNTHASE"/>
    <property type="match status" value="1"/>
</dbReference>
<name>A0A9P0CJN4_9CUCU</name>
<dbReference type="SUPFAM" id="SSF47616">
    <property type="entry name" value="GST C-terminal domain-like"/>
    <property type="match status" value="1"/>
</dbReference>